<accession>A0A2T1DT03</accession>
<evidence type="ECO:0000259" key="10">
    <source>
        <dbReference type="PROSITE" id="PS50109"/>
    </source>
</evidence>
<feature type="domain" description="HPt" evidence="13">
    <location>
        <begin position="4"/>
        <end position="110"/>
    </location>
</feature>
<evidence type="ECO:0000256" key="8">
    <source>
        <dbReference type="PROSITE-ProRule" id="PRU00169"/>
    </source>
</evidence>
<dbReference type="PRINTS" id="PR00344">
    <property type="entry name" value="BCTRLSENSOR"/>
</dbReference>
<dbReference type="SMART" id="SM00260">
    <property type="entry name" value="CheW"/>
    <property type="match status" value="1"/>
</dbReference>
<evidence type="ECO:0000313" key="15">
    <source>
        <dbReference type="Proteomes" id="UP000239576"/>
    </source>
</evidence>
<dbReference type="SMART" id="SM00387">
    <property type="entry name" value="HATPase_c"/>
    <property type="match status" value="1"/>
</dbReference>
<comment type="caution">
    <text evidence="14">The sequence shown here is derived from an EMBL/GenBank/DDBJ whole genome shotgun (WGS) entry which is preliminary data.</text>
</comment>
<dbReference type="Pfam" id="PF02895">
    <property type="entry name" value="H-kinase_dim"/>
    <property type="match status" value="1"/>
</dbReference>
<evidence type="ECO:0000256" key="1">
    <source>
        <dbReference type="ARBA" id="ARBA00000085"/>
    </source>
</evidence>
<dbReference type="InterPro" id="IPR036641">
    <property type="entry name" value="HPT_dom_sf"/>
</dbReference>
<dbReference type="SMART" id="SM00448">
    <property type="entry name" value="REC"/>
    <property type="match status" value="1"/>
</dbReference>
<dbReference type="InterPro" id="IPR003594">
    <property type="entry name" value="HATPase_dom"/>
</dbReference>
<dbReference type="CDD" id="cd17574">
    <property type="entry name" value="REC_OmpR"/>
    <property type="match status" value="1"/>
</dbReference>
<dbReference type="PROSITE" id="PS50851">
    <property type="entry name" value="CHEW"/>
    <property type="match status" value="1"/>
</dbReference>
<feature type="compositionally biased region" description="Low complexity" evidence="9">
    <location>
        <begin position="406"/>
        <end position="415"/>
    </location>
</feature>
<dbReference type="InterPro" id="IPR037006">
    <property type="entry name" value="CheA-like_homodim_sf"/>
</dbReference>
<dbReference type="SUPFAM" id="SSF47384">
    <property type="entry name" value="Homodimeric domain of signal transducing histidine kinase"/>
    <property type="match status" value="1"/>
</dbReference>
<feature type="modified residue" description="4-aspartylphosphate" evidence="8">
    <location>
        <position position="1051"/>
    </location>
</feature>
<dbReference type="CDD" id="cd16916">
    <property type="entry name" value="HATPase_CheA-like"/>
    <property type="match status" value="1"/>
</dbReference>
<dbReference type="Proteomes" id="UP000239576">
    <property type="component" value="Unassembled WGS sequence"/>
</dbReference>
<dbReference type="InterPro" id="IPR001789">
    <property type="entry name" value="Sig_transdc_resp-reg_receiver"/>
</dbReference>
<evidence type="ECO:0000256" key="9">
    <source>
        <dbReference type="SAM" id="MobiDB-lite"/>
    </source>
</evidence>
<dbReference type="InterPro" id="IPR005467">
    <property type="entry name" value="His_kinase_dom"/>
</dbReference>
<evidence type="ECO:0000259" key="13">
    <source>
        <dbReference type="PROSITE" id="PS50894"/>
    </source>
</evidence>
<dbReference type="PROSITE" id="PS50110">
    <property type="entry name" value="RESPONSE_REGULATORY"/>
    <property type="match status" value="1"/>
</dbReference>
<dbReference type="SMART" id="SM00073">
    <property type="entry name" value="HPT"/>
    <property type="match status" value="1"/>
</dbReference>
<evidence type="ECO:0000256" key="2">
    <source>
        <dbReference type="ARBA" id="ARBA00012438"/>
    </source>
</evidence>
<dbReference type="GO" id="GO:0005737">
    <property type="term" value="C:cytoplasm"/>
    <property type="evidence" value="ECO:0007669"/>
    <property type="project" value="InterPro"/>
</dbReference>
<dbReference type="FunFam" id="3.30.565.10:FF:000016">
    <property type="entry name" value="Chemotaxis protein CheA, putative"/>
    <property type="match status" value="1"/>
</dbReference>
<dbReference type="Gene3D" id="2.30.30.40">
    <property type="entry name" value="SH3 Domains"/>
    <property type="match status" value="1"/>
</dbReference>
<evidence type="ECO:0000256" key="7">
    <source>
        <dbReference type="PROSITE-ProRule" id="PRU00110"/>
    </source>
</evidence>
<dbReference type="SMART" id="SM01231">
    <property type="entry name" value="H-kinase_dim"/>
    <property type="match status" value="1"/>
</dbReference>
<dbReference type="Gene3D" id="1.10.287.560">
    <property type="entry name" value="Histidine kinase CheA-like, homodimeric domain"/>
    <property type="match status" value="1"/>
</dbReference>
<evidence type="ECO:0000256" key="5">
    <source>
        <dbReference type="ARBA" id="ARBA00022777"/>
    </source>
</evidence>
<organism evidence="14 15">
    <name type="scientific">Stenomitos frigidus ULC18</name>
    <dbReference type="NCBI Taxonomy" id="2107698"/>
    <lineage>
        <taxon>Bacteria</taxon>
        <taxon>Bacillati</taxon>
        <taxon>Cyanobacteriota</taxon>
        <taxon>Cyanophyceae</taxon>
        <taxon>Leptolyngbyales</taxon>
        <taxon>Leptolyngbyaceae</taxon>
        <taxon>Stenomitos</taxon>
    </lineage>
</organism>
<feature type="modified residue" description="Phosphohistidine" evidence="7">
    <location>
        <position position="49"/>
    </location>
</feature>
<dbReference type="Gene3D" id="1.20.120.160">
    <property type="entry name" value="HPT domain"/>
    <property type="match status" value="1"/>
</dbReference>
<dbReference type="PROSITE" id="PS50109">
    <property type="entry name" value="HIS_KIN"/>
    <property type="match status" value="1"/>
</dbReference>
<dbReference type="Pfam" id="PF01584">
    <property type="entry name" value="CheW"/>
    <property type="match status" value="1"/>
</dbReference>
<dbReference type="GO" id="GO:0000155">
    <property type="term" value="F:phosphorelay sensor kinase activity"/>
    <property type="evidence" value="ECO:0007669"/>
    <property type="project" value="InterPro"/>
</dbReference>
<dbReference type="InterPro" id="IPR036890">
    <property type="entry name" value="HATPase_C_sf"/>
</dbReference>
<name>A0A2T1DT03_9CYAN</name>
<keyword evidence="4" id="KW-0808">Transferase</keyword>
<dbReference type="AlphaFoldDB" id="A0A2T1DT03"/>
<dbReference type="Pfam" id="PF02518">
    <property type="entry name" value="HATPase_c"/>
    <property type="match status" value="1"/>
</dbReference>
<evidence type="ECO:0000313" key="14">
    <source>
        <dbReference type="EMBL" id="PSB23541.1"/>
    </source>
</evidence>
<dbReference type="InterPro" id="IPR008207">
    <property type="entry name" value="Sig_transdc_His_kin_Hpt_dom"/>
</dbReference>
<comment type="catalytic activity">
    <reaction evidence="1">
        <text>ATP + protein L-histidine = ADP + protein N-phospho-L-histidine.</text>
        <dbReference type="EC" id="2.7.13.3"/>
    </reaction>
</comment>
<gene>
    <name evidence="14" type="ORF">C7B82_30815</name>
</gene>
<dbReference type="CDD" id="cd00088">
    <property type="entry name" value="HPT"/>
    <property type="match status" value="1"/>
</dbReference>
<evidence type="ECO:0000259" key="12">
    <source>
        <dbReference type="PROSITE" id="PS50851"/>
    </source>
</evidence>
<evidence type="ECO:0000256" key="3">
    <source>
        <dbReference type="ARBA" id="ARBA00022553"/>
    </source>
</evidence>
<dbReference type="InterPro" id="IPR004105">
    <property type="entry name" value="CheA-like_dim"/>
</dbReference>
<keyword evidence="3 8" id="KW-0597">Phosphoprotein</keyword>
<reference evidence="15" key="1">
    <citation type="submission" date="2018-02" db="EMBL/GenBank/DDBJ databases">
        <authorList>
            <person name="Moore K."/>
            <person name="Momper L."/>
        </authorList>
    </citation>
    <scope>NUCLEOTIDE SEQUENCE [LARGE SCALE GENOMIC DNA]</scope>
    <source>
        <strain evidence="15">ULC18</strain>
    </source>
</reference>
<protein>
    <recommendedName>
        <fullName evidence="2">histidine kinase</fullName>
        <ecNumber evidence="2">2.7.13.3</ecNumber>
    </recommendedName>
</protein>
<dbReference type="SUPFAM" id="SSF50341">
    <property type="entry name" value="CheW-like"/>
    <property type="match status" value="1"/>
</dbReference>
<keyword evidence="15" id="KW-1185">Reference proteome</keyword>
<dbReference type="SUPFAM" id="SSF55874">
    <property type="entry name" value="ATPase domain of HSP90 chaperone/DNA topoisomerase II/histidine kinase"/>
    <property type="match status" value="1"/>
</dbReference>
<feature type="domain" description="Response regulatory" evidence="11">
    <location>
        <begin position="1002"/>
        <end position="1118"/>
    </location>
</feature>
<dbReference type="Gene3D" id="3.40.50.2300">
    <property type="match status" value="1"/>
</dbReference>
<evidence type="ECO:0000259" key="11">
    <source>
        <dbReference type="PROSITE" id="PS50110"/>
    </source>
</evidence>
<dbReference type="InterPro" id="IPR004358">
    <property type="entry name" value="Sig_transdc_His_kin-like_C"/>
</dbReference>
<dbReference type="SUPFAM" id="SSF47226">
    <property type="entry name" value="Histidine-containing phosphotransfer domain, HPT domain"/>
    <property type="match status" value="1"/>
</dbReference>
<reference evidence="14 15" key="2">
    <citation type="submission" date="2018-03" db="EMBL/GenBank/DDBJ databases">
        <title>The ancient ancestry and fast evolution of plastids.</title>
        <authorList>
            <person name="Moore K.R."/>
            <person name="Magnabosco C."/>
            <person name="Momper L."/>
            <person name="Gold D.A."/>
            <person name="Bosak T."/>
            <person name="Fournier G.P."/>
        </authorList>
    </citation>
    <scope>NUCLEOTIDE SEQUENCE [LARGE SCALE GENOMIC DNA]</scope>
    <source>
        <strain evidence="14 15">ULC18</strain>
    </source>
</reference>
<dbReference type="PANTHER" id="PTHR43395:SF1">
    <property type="entry name" value="CHEMOTAXIS PROTEIN CHEA"/>
    <property type="match status" value="1"/>
</dbReference>
<proteinExistence type="predicted"/>
<dbReference type="Pfam" id="PF01627">
    <property type="entry name" value="Hpt"/>
    <property type="match status" value="1"/>
</dbReference>
<keyword evidence="6" id="KW-0902">Two-component regulatory system</keyword>
<feature type="compositionally biased region" description="Polar residues" evidence="9">
    <location>
        <begin position="416"/>
        <end position="427"/>
    </location>
</feature>
<dbReference type="InterPro" id="IPR036097">
    <property type="entry name" value="HisK_dim/P_sf"/>
</dbReference>
<dbReference type="SUPFAM" id="SSF52172">
    <property type="entry name" value="CheY-like"/>
    <property type="match status" value="1"/>
</dbReference>
<dbReference type="EC" id="2.7.13.3" evidence="2"/>
<dbReference type="EMBL" id="PVWK01000161">
    <property type="protein sequence ID" value="PSB23541.1"/>
    <property type="molecule type" value="Genomic_DNA"/>
</dbReference>
<keyword evidence="5 14" id="KW-0418">Kinase</keyword>
<evidence type="ECO:0000256" key="4">
    <source>
        <dbReference type="ARBA" id="ARBA00022679"/>
    </source>
</evidence>
<dbReference type="OrthoDB" id="291966at2"/>
<dbReference type="InterPro" id="IPR036061">
    <property type="entry name" value="CheW-like_dom_sf"/>
</dbReference>
<feature type="domain" description="CheW-like" evidence="12">
    <location>
        <begin position="816"/>
        <end position="964"/>
    </location>
</feature>
<dbReference type="Gene3D" id="3.30.565.10">
    <property type="entry name" value="Histidine kinase-like ATPase, C-terminal domain"/>
    <property type="match status" value="1"/>
</dbReference>
<dbReference type="InterPro" id="IPR051315">
    <property type="entry name" value="Bact_Chemotaxis_CheA"/>
</dbReference>
<dbReference type="Pfam" id="PF00072">
    <property type="entry name" value="Response_reg"/>
    <property type="match status" value="1"/>
</dbReference>
<feature type="region of interest" description="Disordered" evidence="9">
    <location>
        <begin position="404"/>
        <end position="450"/>
    </location>
</feature>
<dbReference type="PANTHER" id="PTHR43395">
    <property type="entry name" value="SENSOR HISTIDINE KINASE CHEA"/>
    <property type="match status" value="1"/>
</dbReference>
<dbReference type="GO" id="GO:0006935">
    <property type="term" value="P:chemotaxis"/>
    <property type="evidence" value="ECO:0007669"/>
    <property type="project" value="InterPro"/>
</dbReference>
<feature type="domain" description="Histidine kinase" evidence="10">
    <location>
        <begin position="576"/>
        <end position="814"/>
    </location>
</feature>
<evidence type="ECO:0000256" key="6">
    <source>
        <dbReference type="ARBA" id="ARBA00023012"/>
    </source>
</evidence>
<dbReference type="InterPro" id="IPR002545">
    <property type="entry name" value="CheW-lke_dom"/>
</dbReference>
<dbReference type="PROSITE" id="PS50894">
    <property type="entry name" value="HPT"/>
    <property type="match status" value="1"/>
</dbReference>
<sequence>MAINSDIRDHAYQFFTEEAPELLQILEAGLLTLNQRNTATVHNLMRAAHSLKGGAASVGLDAIATLAHRLENILKALYSDSLEVDTALENDLLRAYDCLRLPLMEQITTGYFNPDALAIADPIFTQIETRCGEALLQTETYLPSSAELGVDMVTSIFEVDVAQGLDRLQAILAQPQEYEVAGELRAQIEVFIGFAELLNLPEFRTIAETAQQALNAHPDRAIEITQLTLVDLERSRQAILAGKRADGLEPSAALLALALETTAPTASIKTPALSAPSVSLPTMGLPSIGTPIVAENDVGFDDQFTEVEAADQVKVALPQLENLFGMFGGAFTAAESIIDQDEALEDTPLPTFDSFAIDQNEALEDTVLPADGLPDKMIAAEIDAAEVIDAEWVAAQNLFEPPLDRSSSLVPSTSSQVEALQISQTEPRSTRRQHNASPPFRQGDAIAPPNLTVRVDSDRLERMSNLVGELTINRNGLSLQNDQLQGVLRELLKRFARFEDMVGHLRESLDQMLVAPERQNYAQVSNNPFNTGLSPTGNGQRSTRVEASRPFSATNYPDLVPSATEFDSLEMDSYGVLHAELQEILESFVQLDETVDDVTLYARQSDRLLDQQRHMLTSLSSELTQARMVPLGEVLNRFPRVLRDLSATYHKPVSLKLTGTSLLVDRAILEKLYDPLLHLLRNAFDHGIETAPVRAQLGKAKDGQIEIRAYYKGNQTIIEIKDDGQGLNLDRIRSRAFELGWFSAEQLLTSAPARLFELIFEPGFSTAQQVSELSGRGIGLDVVRSQLQSIKGTVSVASSPQQGTTFTLRLPLTLTNTKLIICSVGSTTLALPVDSVEEIVTPRPDQSRQSGTQRFLYWREQIIPAYRLADLLNYACPLPEVPASDSMSAVSAASAGAAPMLVLRQQEQMFAIEVDRLITEQELVIKSFGSLIAPPSYLYGCTSLGDGSLIPVIDSSALLAFEREQKTAESAIAEEPKRLADVHGHPGARKVATVVEAVQVTTILVVDDAVTLRRTLALSLERAGFRVLQARDGQEAIDQCQRSSVHLVICDIEMPNMNGFEFLSYRRQDPQISKIPIMMLTSRSNEKHRWLAMQLGAADYFTKPYLEQEFLAAINRLFRTTD</sequence>
<dbReference type="InterPro" id="IPR011006">
    <property type="entry name" value="CheY-like_superfamily"/>
</dbReference>
<dbReference type="RefSeq" id="WP_106261151.1">
    <property type="nucleotide sequence ID" value="NZ_CAWNSW010000115.1"/>
</dbReference>